<dbReference type="Proteomes" id="UP000030676">
    <property type="component" value="Unassembled WGS sequence"/>
</dbReference>
<protein>
    <recommendedName>
        <fullName evidence="2">RanBP2-type domain-containing protein</fullName>
    </recommendedName>
</protein>
<evidence type="ECO:0000313" key="1">
    <source>
        <dbReference type="EMBL" id="EXL65267.1"/>
    </source>
</evidence>
<proteinExistence type="predicted"/>
<name>X0GNS1_FUSOX</name>
<dbReference type="AlphaFoldDB" id="X0GNS1"/>
<evidence type="ECO:0008006" key="2">
    <source>
        <dbReference type="Google" id="ProtNLM"/>
    </source>
</evidence>
<reference evidence="1" key="1">
    <citation type="submission" date="2011-11" db="EMBL/GenBank/DDBJ databases">
        <title>The Genome Sequence of Fusarium oxysporum PHW808.</title>
        <authorList>
            <consortium name="The Broad Institute Genome Sequencing Platform"/>
            <person name="Ma L.-J."/>
            <person name="Gale L.R."/>
            <person name="Schwartz D.C."/>
            <person name="Zhou S."/>
            <person name="Corby-Kistler H."/>
            <person name="Young S.K."/>
            <person name="Zeng Q."/>
            <person name="Gargeya S."/>
            <person name="Fitzgerald M."/>
            <person name="Haas B."/>
            <person name="Abouelleil A."/>
            <person name="Alvarado L."/>
            <person name="Arachchi H.M."/>
            <person name="Berlin A."/>
            <person name="Brown A."/>
            <person name="Chapman S.B."/>
            <person name="Chen Z."/>
            <person name="Dunbar C."/>
            <person name="Freedman E."/>
            <person name="Gearin G."/>
            <person name="Goldberg J."/>
            <person name="Griggs A."/>
            <person name="Gujja S."/>
            <person name="Heiman D."/>
            <person name="Howarth C."/>
            <person name="Larson L."/>
            <person name="Lui A."/>
            <person name="MacDonald P.J.P."/>
            <person name="Montmayeur A."/>
            <person name="Murphy C."/>
            <person name="Neiman D."/>
            <person name="Pearson M."/>
            <person name="Priest M."/>
            <person name="Roberts A."/>
            <person name="Saif S."/>
            <person name="Shea T."/>
            <person name="Shenoy N."/>
            <person name="Sisk P."/>
            <person name="Stolte C."/>
            <person name="Sykes S."/>
            <person name="Wortman J."/>
            <person name="Nusbaum C."/>
            <person name="Birren B."/>
        </authorList>
    </citation>
    <scope>NUCLEOTIDE SEQUENCE [LARGE SCALE GENOMIC DNA]</scope>
    <source>
        <strain evidence="1">54008</strain>
    </source>
</reference>
<dbReference type="HOGENOM" id="CLU_2184106_0_0_1"/>
<reference evidence="1" key="2">
    <citation type="submission" date="2014-03" db="EMBL/GenBank/DDBJ databases">
        <title>The Genome Annotation of Fusarium oxysporum PHW808.</title>
        <authorList>
            <consortium name="The Broad Institute Genomics Platform"/>
            <person name="Ma L.-J."/>
            <person name="Corby-Kistler H."/>
            <person name="Broz K."/>
            <person name="Gale L.R."/>
            <person name="Jonkers W."/>
            <person name="O'Donnell K."/>
            <person name="Ploetz R."/>
            <person name="Steinberg C."/>
            <person name="Schwartz D.C."/>
            <person name="VanEtten H."/>
            <person name="Zhou S."/>
            <person name="Young S.K."/>
            <person name="Zeng Q."/>
            <person name="Gargeya S."/>
            <person name="Fitzgerald M."/>
            <person name="Abouelleil A."/>
            <person name="Alvarado L."/>
            <person name="Chapman S.B."/>
            <person name="Gainer-Dewar J."/>
            <person name="Goldberg J."/>
            <person name="Griggs A."/>
            <person name="Gujja S."/>
            <person name="Hansen M."/>
            <person name="Howarth C."/>
            <person name="Imamovic A."/>
            <person name="Ireland A."/>
            <person name="Larimer J."/>
            <person name="McCowan C."/>
            <person name="Murphy C."/>
            <person name="Pearson M."/>
            <person name="Poon T.W."/>
            <person name="Priest M."/>
            <person name="Roberts A."/>
            <person name="Saif S."/>
            <person name="Shea T."/>
            <person name="Sykes S."/>
            <person name="Wortman J."/>
            <person name="Nusbaum C."/>
            <person name="Birren B."/>
        </authorList>
    </citation>
    <scope>NUCLEOTIDE SEQUENCE</scope>
    <source>
        <strain evidence="1">54008</strain>
    </source>
</reference>
<accession>X0GNS1</accession>
<dbReference type="EMBL" id="KK033691">
    <property type="protein sequence ID" value="EXL65267.1"/>
    <property type="molecule type" value="Genomic_DNA"/>
</dbReference>
<gene>
    <name evidence="1" type="ORF">FOPG_18499</name>
</gene>
<sequence>MPPYSGSLYYKYLCIIQVRSDAFNQNTQTTSSKQPSHQTFNTSSSVFTMVNCSKCGYNNMSGSQTCAQCGASLPVVVSKSLEDPGMMEGVYTGDLVLGRCDEHRYLNLL</sequence>
<dbReference type="OrthoDB" id="5109153at2759"/>
<organism evidence="1">
    <name type="scientific">Fusarium oxysporum f. sp. conglutinans race 2 54008</name>
    <dbReference type="NCBI Taxonomy" id="1089457"/>
    <lineage>
        <taxon>Eukaryota</taxon>
        <taxon>Fungi</taxon>
        <taxon>Dikarya</taxon>
        <taxon>Ascomycota</taxon>
        <taxon>Pezizomycotina</taxon>
        <taxon>Sordariomycetes</taxon>
        <taxon>Hypocreomycetidae</taxon>
        <taxon>Hypocreales</taxon>
        <taxon>Nectriaceae</taxon>
        <taxon>Fusarium</taxon>
        <taxon>Fusarium oxysporum species complex</taxon>
    </lineage>
</organism>